<keyword evidence="2 7" id="KW-0067">ATP-binding</keyword>
<dbReference type="InterPro" id="IPR001650">
    <property type="entry name" value="Helicase_C-like"/>
</dbReference>
<dbReference type="GO" id="GO:0004386">
    <property type="term" value="F:helicase activity"/>
    <property type="evidence" value="ECO:0007669"/>
    <property type="project" value="UniProtKB-KW"/>
</dbReference>
<keyword evidence="2 7" id="KW-0547">Nucleotide-binding</keyword>
<evidence type="ECO:0000256" key="1">
    <source>
        <dbReference type="ARBA" id="ARBA00022801"/>
    </source>
</evidence>
<feature type="domain" description="SWIM-type" evidence="4">
    <location>
        <begin position="68"/>
        <end position="101"/>
    </location>
</feature>
<evidence type="ECO:0000256" key="3">
    <source>
        <dbReference type="PROSITE-ProRule" id="PRU00325"/>
    </source>
</evidence>
<dbReference type="Pfam" id="PF00271">
    <property type="entry name" value="Helicase_C"/>
    <property type="match status" value="1"/>
</dbReference>
<dbReference type="PROSITE" id="PS50966">
    <property type="entry name" value="ZF_SWIM"/>
    <property type="match status" value="1"/>
</dbReference>
<feature type="domain" description="Helicase ATP-binding" evidence="5">
    <location>
        <begin position="621"/>
        <end position="781"/>
    </location>
</feature>
<dbReference type="InterPro" id="IPR049730">
    <property type="entry name" value="SNF2/RAD54-like_C"/>
</dbReference>
<dbReference type="CDD" id="cd18793">
    <property type="entry name" value="SF2_C_SNF"/>
    <property type="match status" value="1"/>
</dbReference>
<feature type="domain" description="Helicase C-terminal" evidence="6">
    <location>
        <begin position="911"/>
        <end position="1069"/>
    </location>
</feature>
<dbReference type="SMART" id="SM00487">
    <property type="entry name" value="DEXDc"/>
    <property type="match status" value="1"/>
</dbReference>
<dbReference type="InterPro" id="IPR038718">
    <property type="entry name" value="SNF2-like_sf"/>
</dbReference>
<dbReference type="SMART" id="SM00490">
    <property type="entry name" value="HELICc"/>
    <property type="match status" value="1"/>
</dbReference>
<keyword evidence="2 7" id="KW-0347">Helicase</keyword>
<protein>
    <submittedName>
        <fullName evidence="7">Superfamily II DNA or RNA helicase, SNF2 family</fullName>
    </submittedName>
</protein>
<keyword evidence="3" id="KW-0862">Zinc</keyword>
<evidence type="ECO:0000259" key="6">
    <source>
        <dbReference type="PROSITE" id="PS51194"/>
    </source>
</evidence>
<dbReference type="STRING" id="195064.SAMN05421721_10155"/>
<accession>A0A1I4P904</accession>
<proteinExistence type="predicted"/>
<evidence type="ECO:0000313" key="8">
    <source>
        <dbReference type="Proteomes" id="UP000199556"/>
    </source>
</evidence>
<dbReference type="PROSITE" id="PS51194">
    <property type="entry name" value="HELICASE_CTER"/>
    <property type="match status" value="1"/>
</dbReference>
<dbReference type="Pfam" id="PF04434">
    <property type="entry name" value="SWIM"/>
    <property type="match status" value="1"/>
</dbReference>
<dbReference type="InterPro" id="IPR007527">
    <property type="entry name" value="Znf_SWIM"/>
</dbReference>
<dbReference type="Gene3D" id="3.40.50.300">
    <property type="entry name" value="P-loop containing nucleotide triphosphate hydrolases"/>
    <property type="match status" value="1"/>
</dbReference>
<keyword evidence="1" id="KW-0378">Hydrolase</keyword>
<organism evidence="7 8">
    <name type="scientific">Ectothiorhodospira mobilis</name>
    <dbReference type="NCBI Taxonomy" id="195064"/>
    <lineage>
        <taxon>Bacteria</taxon>
        <taxon>Pseudomonadati</taxon>
        <taxon>Pseudomonadota</taxon>
        <taxon>Gammaproteobacteria</taxon>
        <taxon>Chromatiales</taxon>
        <taxon>Ectothiorhodospiraceae</taxon>
        <taxon>Ectothiorhodospira</taxon>
    </lineage>
</organism>
<keyword evidence="8" id="KW-1185">Reference proteome</keyword>
<dbReference type="SUPFAM" id="SSF52540">
    <property type="entry name" value="P-loop containing nucleoside triphosphate hydrolases"/>
    <property type="match status" value="2"/>
</dbReference>
<dbReference type="InterPro" id="IPR000330">
    <property type="entry name" value="SNF2_N"/>
</dbReference>
<dbReference type="Gene3D" id="3.40.50.10810">
    <property type="entry name" value="Tandem AAA-ATPase domain"/>
    <property type="match status" value="1"/>
</dbReference>
<evidence type="ECO:0000313" key="7">
    <source>
        <dbReference type="EMBL" id="SFM23853.1"/>
    </source>
</evidence>
<gene>
    <name evidence="7" type="ORF">SAMN05421721_10155</name>
</gene>
<keyword evidence="3" id="KW-0479">Metal-binding</keyword>
<dbReference type="EMBL" id="FOUO01000001">
    <property type="protein sequence ID" value="SFM23853.1"/>
    <property type="molecule type" value="Genomic_DNA"/>
</dbReference>
<dbReference type="GO" id="GO:0008270">
    <property type="term" value="F:zinc ion binding"/>
    <property type="evidence" value="ECO:0007669"/>
    <property type="project" value="UniProtKB-KW"/>
</dbReference>
<dbReference type="PANTHER" id="PTHR10799">
    <property type="entry name" value="SNF2/RAD54 HELICASE FAMILY"/>
    <property type="match status" value="1"/>
</dbReference>
<dbReference type="InterPro" id="IPR014001">
    <property type="entry name" value="Helicase_ATP-bd"/>
</dbReference>
<evidence type="ECO:0000256" key="2">
    <source>
        <dbReference type="ARBA" id="ARBA00022806"/>
    </source>
</evidence>
<dbReference type="OrthoDB" id="9772064at2"/>
<evidence type="ECO:0000259" key="5">
    <source>
        <dbReference type="PROSITE" id="PS51192"/>
    </source>
</evidence>
<dbReference type="PROSITE" id="PS51192">
    <property type="entry name" value="HELICASE_ATP_BIND_1"/>
    <property type="match status" value="1"/>
</dbReference>
<dbReference type="RefSeq" id="WP_090483207.1">
    <property type="nucleotide sequence ID" value="NZ_FOUO01000001.1"/>
</dbReference>
<reference evidence="7 8" key="1">
    <citation type="submission" date="2016-10" db="EMBL/GenBank/DDBJ databases">
        <authorList>
            <person name="de Groot N.N."/>
        </authorList>
    </citation>
    <scope>NUCLEOTIDE SEQUENCE [LARGE SCALE GENOMIC DNA]</scope>
    <source>
        <strain evidence="7 8">DSM 4180</strain>
    </source>
</reference>
<dbReference type="AlphaFoldDB" id="A0A1I4P904"/>
<dbReference type="InterPro" id="IPR027417">
    <property type="entry name" value="P-loop_NTPase"/>
</dbReference>
<dbReference type="Proteomes" id="UP000199556">
    <property type="component" value="Unassembled WGS sequence"/>
</dbReference>
<dbReference type="GO" id="GO:0016787">
    <property type="term" value="F:hydrolase activity"/>
    <property type="evidence" value="ECO:0007669"/>
    <property type="project" value="UniProtKB-KW"/>
</dbReference>
<dbReference type="Pfam" id="PF00176">
    <property type="entry name" value="SNF2-rel_dom"/>
    <property type="match status" value="1"/>
</dbReference>
<name>A0A1I4P904_ECTMO</name>
<sequence>MTQTREWITPTLLQQECGQNAYTRGRDYFRKGATLRVERVQQTPTELIFHARTQGSGRRPYQQYVRVFLVDGDPDPHLEGECSCPMGFNCKHVVSAALTYREQIPAGELQIQNRNGFVDWLDRIQQREAQREYRLTEECLAYHLLPMHSGALVQFRVARPRKDGTLGKGRMVSLGTLAEPYQSACCLYMTETDREIIQLLFVANDLDGYRDPALKGRAGAIALDMMLRTGRLFAATQTPTPLTQGAQRELNLDWEREGDRYRLRMEMDQGGGDVLPTEPPAYLDMQRFEAGPLVLPEGFDPQWVHRIQDSPPVEAGEAEAVSRRLALEFPQMPTPTPVQWREVHASPVPALAVMLYDEDLLQSGLLLHFLYDQVAVRPEAPQEVVSGEVDGELVRVYRDPAAETQAMDTLRSAGLLPLADHPELYTPSMEDTDRGTAIGRWLDVLDSFLPRLEEEGWRIEYVQGTHPQLTGSDSLRAEVEEGQGWFDLHFDLEVDGRKIPLLPLVSQLIEDYSPGSLPEHLWLQLETGEYVKVPREQIEPVLQTLMDLHEQIAPDASALRLSRLDAPRLLELGDLPVQGGASLQDMARKLTRFEAILEVPPPRGFTGDLRPYQQRGVSWLQFLREYGLAGILADDMGLGKTVQTLAHLALEREAGRLSDPALIVAPTSLLSNWRREVEQFTPDLRVLVLHGPQRKDHFHRLAEHDLVLTTYPLLPRDREALLEQSFSHLILDEAQQIKNPKAQAAQVARRLKAEHRLCLTGTPMENHLGELWAQFDFLLPGFLGTQEAFSRTYRTPIEKHGDQDRMQRLNRRISPFLLRRTKDVVAAELPEKTELLRSVPIGGRQAALYESIRLTMERKVRDAIARKGLAGSQITILDALLKLRQVCCDPRLLPASVRRDNEAVPSAKLRMLMELLPELLSEGSRVLIFSQFTTMLGLIEKELKATGIAYSKLTGQTRKRDEAIGAFREGRVPVMLVSLKAGGVGLNLTEADTVIHYDPWWNPAVEAQATDRAHRIGQDKPVFVYKLVTENTVEEKILAMQAHKQQLADRIYRTGERAPDQPPIDADMIEALFSAGE</sequence>
<dbReference type="GO" id="GO:0005524">
    <property type="term" value="F:ATP binding"/>
    <property type="evidence" value="ECO:0007669"/>
    <property type="project" value="InterPro"/>
</dbReference>
<dbReference type="CDD" id="cd18012">
    <property type="entry name" value="DEXQc_arch_SWI2_SNF2"/>
    <property type="match status" value="1"/>
</dbReference>
<evidence type="ECO:0000259" key="4">
    <source>
        <dbReference type="PROSITE" id="PS50966"/>
    </source>
</evidence>
<keyword evidence="3" id="KW-0863">Zinc-finger</keyword>